<gene>
    <name evidence="1" type="ORF">S03H2_52364</name>
</gene>
<name>X1J6J7_9ZZZZ</name>
<accession>X1J6J7</accession>
<protein>
    <submittedName>
        <fullName evidence="1">Uncharacterized protein</fullName>
    </submittedName>
</protein>
<evidence type="ECO:0000313" key="1">
    <source>
        <dbReference type="EMBL" id="GAH65383.1"/>
    </source>
</evidence>
<comment type="caution">
    <text evidence="1">The sequence shown here is derived from an EMBL/GenBank/DDBJ whole genome shotgun (WGS) entry which is preliminary data.</text>
</comment>
<sequence length="41" mass="5004">KILESKIIHLSFIYLYNEKSTIKVILKDFFSHLQLFSQDRF</sequence>
<dbReference type="EMBL" id="BARU01033262">
    <property type="protein sequence ID" value="GAH65383.1"/>
    <property type="molecule type" value="Genomic_DNA"/>
</dbReference>
<feature type="non-terminal residue" evidence="1">
    <location>
        <position position="1"/>
    </location>
</feature>
<proteinExistence type="predicted"/>
<dbReference type="AlphaFoldDB" id="X1J6J7"/>
<reference evidence="1" key="1">
    <citation type="journal article" date="2014" name="Front. Microbiol.">
        <title>High frequency of phylogenetically diverse reductive dehalogenase-homologous genes in deep subseafloor sedimentary metagenomes.</title>
        <authorList>
            <person name="Kawai M."/>
            <person name="Futagami T."/>
            <person name="Toyoda A."/>
            <person name="Takaki Y."/>
            <person name="Nishi S."/>
            <person name="Hori S."/>
            <person name="Arai W."/>
            <person name="Tsubouchi T."/>
            <person name="Morono Y."/>
            <person name="Uchiyama I."/>
            <person name="Ito T."/>
            <person name="Fujiyama A."/>
            <person name="Inagaki F."/>
            <person name="Takami H."/>
        </authorList>
    </citation>
    <scope>NUCLEOTIDE SEQUENCE</scope>
    <source>
        <strain evidence="1">Expedition CK06-06</strain>
    </source>
</reference>
<organism evidence="1">
    <name type="scientific">marine sediment metagenome</name>
    <dbReference type="NCBI Taxonomy" id="412755"/>
    <lineage>
        <taxon>unclassified sequences</taxon>
        <taxon>metagenomes</taxon>
        <taxon>ecological metagenomes</taxon>
    </lineage>
</organism>